<evidence type="ECO:0000256" key="2">
    <source>
        <dbReference type="ARBA" id="ARBA00004496"/>
    </source>
</evidence>
<evidence type="ECO:0000256" key="5">
    <source>
        <dbReference type="ARBA" id="ARBA00022490"/>
    </source>
</evidence>
<name>X1FVE4_9ZZZZ</name>
<keyword evidence="6" id="KW-0436">Ligase</keyword>
<proteinExistence type="predicted"/>
<dbReference type="InterPro" id="IPR002300">
    <property type="entry name" value="aa-tRNA-synth_Ia"/>
</dbReference>
<dbReference type="GO" id="GO:0006428">
    <property type="term" value="P:isoleucyl-tRNA aminoacylation"/>
    <property type="evidence" value="ECO:0007669"/>
    <property type="project" value="InterPro"/>
</dbReference>
<reference evidence="16" key="1">
    <citation type="journal article" date="2014" name="Front. Microbiol.">
        <title>High frequency of phylogenetically diverse reductive dehalogenase-homologous genes in deep subseafloor sedimentary metagenomes.</title>
        <authorList>
            <person name="Kawai M."/>
            <person name="Futagami T."/>
            <person name="Toyoda A."/>
            <person name="Takaki Y."/>
            <person name="Nishi S."/>
            <person name="Hori S."/>
            <person name="Arai W."/>
            <person name="Tsubouchi T."/>
            <person name="Morono Y."/>
            <person name="Uchiyama I."/>
            <person name="Ito T."/>
            <person name="Fujiyama A."/>
            <person name="Inagaki F."/>
            <person name="Takami H."/>
        </authorList>
    </citation>
    <scope>NUCLEOTIDE SEQUENCE</scope>
    <source>
        <strain evidence="16">Expedition CK06-06</strain>
    </source>
</reference>
<comment type="subunit">
    <text evidence="3">Monomer.</text>
</comment>
<keyword evidence="8" id="KW-0547">Nucleotide-binding</keyword>
<dbReference type="FunFam" id="3.40.50.620:FF:000063">
    <property type="entry name" value="Isoleucine--tRNA ligase"/>
    <property type="match status" value="1"/>
</dbReference>
<feature type="domain" description="Aminoacyl-tRNA synthetase class Ia" evidence="15">
    <location>
        <begin position="10"/>
        <end position="193"/>
    </location>
</feature>
<keyword evidence="5" id="KW-0963">Cytoplasm</keyword>
<evidence type="ECO:0000256" key="12">
    <source>
        <dbReference type="ARBA" id="ARBA00023146"/>
    </source>
</evidence>
<dbReference type="SUPFAM" id="SSF50677">
    <property type="entry name" value="ValRS/IleRS/LeuRS editing domain"/>
    <property type="match status" value="1"/>
</dbReference>
<evidence type="ECO:0000313" key="16">
    <source>
        <dbReference type="EMBL" id="GAH36495.1"/>
    </source>
</evidence>
<sequence>MTLSEEEQKILDYWDSISIIKLILEAEKPLGRYQFTEGPPTANGLPGIHHVYSRSIKDIILRFKFMEGYWVPRKAGWDTHGLPVELEIEKELGFKTKKDILDYGIDKFNEKCRESVFRYIKEWEKLTERMAFWLDMENPYITYENDYIESIWWSLKQIFDRDFLYLGKKVVPFCPRCETPLSSHEISLGYENITETSIYITFKLLDPNYKDVKIVAWTTTPWTLLSNVAIAANPDGRYSLVEYNGEKLIIATTLLDTVLGEGNYKKIREFFGSDLLYKKYEPLFPYFEHLSEENGYVVITADFVNTEPTSDNISTGFVHIAPAFGEDDYNIGQEFGLPF</sequence>
<dbReference type="GO" id="GO:0046872">
    <property type="term" value="F:metal ion binding"/>
    <property type="evidence" value="ECO:0007669"/>
    <property type="project" value="UniProtKB-KW"/>
</dbReference>
<protein>
    <recommendedName>
        <fullName evidence="4">isoleucine--tRNA ligase</fullName>
        <ecNumber evidence="4">6.1.1.5</ecNumber>
    </recommendedName>
</protein>
<keyword evidence="10" id="KW-0067">ATP-binding</keyword>
<comment type="catalytic activity">
    <reaction evidence="14">
        <text>tRNA(Ile) + L-isoleucine + ATP = L-isoleucyl-tRNA(Ile) + AMP + diphosphate</text>
        <dbReference type="Rhea" id="RHEA:11060"/>
        <dbReference type="Rhea" id="RHEA-COMP:9666"/>
        <dbReference type="Rhea" id="RHEA-COMP:9695"/>
        <dbReference type="ChEBI" id="CHEBI:30616"/>
        <dbReference type="ChEBI" id="CHEBI:33019"/>
        <dbReference type="ChEBI" id="CHEBI:58045"/>
        <dbReference type="ChEBI" id="CHEBI:78442"/>
        <dbReference type="ChEBI" id="CHEBI:78528"/>
        <dbReference type="ChEBI" id="CHEBI:456215"/>
        <dbReference type="EC" id="6.1.1.5"/>
    </reaction>
</comment>
<evidence type="ECO:0000256" key="7">
    <source>
        <dbReference type="ARBA" id="ARBA00022723"/>
    </source>
</evidence>
<evidence type="ECO:0000256" key="14">
    <source>
        <dbReference type="ARBA" id="ARBA00048359"/>
    </source>
</evidence>
<comment type="function">
    <text evidence="13">Catalyzes the attachment of isoleucine to tRNA(Ile). As IleRS can inadvertently accommodate and process structurally similar amino acids such as valine, to avoid such errors it has two additional distinct tRNA(Ile)-dependent editing activities. One activity is designated as 'pretransfer' editing and involves the hydrolysis of activated Val-AMP. The other activity is designated 'posttransfer' editing and involves deacylation of mischarged Val-tRNA(Ile).</text>
</comment>
<dbReference type="InterPro" id="IPR023586">
    <property type="entry name" value="Ile-tRNA-ligase_type2"/>
</dbReference>
<dbReference type="EC" id="6.1.1.5" evidence="4"/>
<dbReference type="PANTHER" id="PTHR42780">
    <property type="entry name" value="SOLEUCYL-TRNA SYNTHETASE"/>
    <property type="match status" value="1"/>
</dbReference>
<evidence type="ECO:0000259" key="15">
    <source>
        <dbReference type="Pfam" id="PF00133"/>
    </source>
</evidence>
<gene>
    <name evidence="16" type="ORF">S03H2_15874</name>
</gene>
<dbReference type="SUPFAM" id="SSF52374">
    <property type="entry name" value="Nucleotidylyl transferase"/>
    <property type="match status" value="1"/>
</dbReference>
<keyword evidence="9" id="KW-0862">Zinc</keyword>
<dbReference type="Gene3D" id="3.40.50.620">
    <property type="entry name" value="HUPs"/>
    <property type="match status" value="1"/>
</dbReference>
<evidence type="ECO:0000256" key="13">
    <source>
        <dbReference type="ARBA" id="ARBA00025217"/>
    </source>
</evidence>
<keyword evidence="12" id="KW-0030">Aminoacyl-tRNA synthetase</keyword>
<evidence type="ECO:0000256" key="6">
    <source>
        <dbReference type="ARBA" id="ARBA00022598"/>
    </source>
</evidence>
<keyword evidence="11" id="KW-0648">Protein biosynthesis</keyword>
<evidence type="ECO:0000256" key="1">
    <source>
        <dbReference type="ARBA" id="ARBA00001947"/>
    </source>
</evidence>
<dbReference type="InterPro" id="IPR009008">
    <property type="entry name" value="Val/Leu/Ile-tRNA-synth_edit"/>
</dbReference>
<dbReference type="Gene3D" id="3.90.740.10">
    <property type="entry name" value="Valyl/Leucyl/Isoleucyl-tRNA synthetase, editing domain"/>
    <property type="match status" value="1"/>
</dbReference>
<dbReference type="InterPro" id="IPR002301">
    <property type="entry name" value="Ile-tRNA-ligase"/>
</dbReference>
<comment type="cofactor">
    <cofactor evidence="1">
        <name>Zn(2+)</name>
        <dbReference type="ChEBI" id="CHEBI:29105"/>
    </cofactor>
</comment>
<dbReference type="Pfam" id="PF00133">
    <property type="entry name" value="tRNA-synt_1"/>
    <property type="match status" value="1"/>
</dbReference>
<comment type="caution">
    <text evidence="16">The sequence shown here is derived from an EMBL/GenBank/DDBJ whole genome shotgun (WGS) entry which is preliminary data.</text>
</comment>
<accession>X1FVE4</accession>
<dbReference type="InterPro" id="IPR014729">
    <property type="entry name" value="Rossmann-like_a/b/a_fold"/>
</dbReference>
<dbReference type="EMBL" id="BARU01008077">
    <property type="protein sequence ID" value="GAH36495.1"/>
    <property type="molecule type" value="Genomic_DNA"/>
</dbReference>
<evidence type="ECO:0000256" key="10">
    <source>
        <dbReference type="ARBA" id="ARBA00022840"/>
    </source>
</evidence>
<evidence type="ECO:0000256" key="4">
    <source>
        <dbReference type="ARBA" id="ARBA00013165"/>
    </source>
</evidence>
<evidence type="ECO:0000256" key="3">
    <source>
        <dbReference type="ARBA" id="ARBA00011245"/>
    </source>
</evidence>
<dbReference type="GO" id="GO:0004822">
    <property type="term" value="F:isoleucine-tRNA ligase activity"/>
    <property type="evidence" value="ECO:0007669"/>
    <property type="project" value="UniProtKB-EC"/>
</dbReference>
<dbReference type="PRINTS" id="PR00984">
    <property type="entry name" value="TRNASYNTHILE"/>
</dbReference>
<feature type="non-terminal residue" evidence="16">
    <location>
        <position position="339"/>
    </location>
</feature>
<dbReference type="GO" id="GO:0002161">
    <property type="term" value="F:aminoacyl-tRNA deacylase activity"/>
    <property type="evidence" value="ECO:0007669"/>
    <property type="project" value="InterPro"/>
</dbReference>
<evidence type="ECO:0000256" key="11">
    <source>
        <dbReference type="ARBA" id="ARBA00022917"/>
    </source>
</evidence>
<dbReference type="GO" id="GO:0005524">
    <property type="term" value="F:ATP binding"/>
    <property type="evidence" value="ECO:0007669"/>
    <property type="project" value="UniProtKB-KW"/>
</dbReference>
<comment type="subcellular location">
    <subcellularLocation>
        <location evidence="2">Cytoplasm</location>
    </subcellularLocation>
</comment>
<dbReference type="GO" id="GO:0005737">
    <property type="term" value="C:cytoplasm"/>
    <property type="evidence" value="ECO:0007669"/>
    <property type="project" value="UniProtKB-SubCell"/>
</dbReference>
<evidence type="ECO:0000256" key="9">
    <source>
        <dbReference type="ARBA" id="ARBA00022833"/>
    </source>
</evidence>
<organism evidence="16">
    <name type="scientific">marine sediment metagenome</name>
    <dbReference type="NCBI Taxonomy" id="412755"/>
    <lineage>
        <taxon>unclassified sequences</taxon>
        <taxon>metagenomes</taxon>
        <taxon>ecological metagenomes</taxon>
    </lineage>
</organism>
<dbReference type="PANTHER" id="PTHR42780:SF1">
    <property type="entry name" value="ISOLEUCINE--TRNA LIGASE, CYTOPLASMIC"/>
    <property type="match status" value="1"/>
</dbReference>
<dbReference type="AlphaFoldDB" id="X1FVE4"/>
<evidence type="ECO:0000256" key="8">
    <source>
        <dbReference type="ARBA" id="ARBA00022741"/>
    </source>
</evidence>
<keyword evidence="7" id="KW-0479">Metal-binding</keyword>